<dbReference type="PANTHER" id="PTHR23189">
    <property type="entry name" value="RNA RECOGNITION MOTIF-CONTAINING"/>
    <property type="match status" value="1"/>
</dbReference>
<gene>
    <name evidence="5" type="ORF">EV356DRAFT_435013</name>
</gene>
<protein>
    <recommendedName>
        <fullName evidence="4">RRM domain-containing protein</fullName>
    </recommendedName>
</protein>
<dbReference type="Gene3D" id="3.30.70.330">
    <property type="match status" value="1"/>
</dbReference>
<sequence>VMLRNIPNKMHLPDLKKFIDRSSYGKYDFIYLRIDFQNDCNVGYAFINFENSESIINFMLDINNKRWDEFRSWKVAEVSYATIQGKDCLIQKFRNSSVMKEFDGYRPKLYYTESDPQRCGQEAPFPDPDNWSKVKRSIDNAQHIGLFPPRAGQQTRDEQRRRRSQFDRGT</sequence>
<dbReference type="InterPro" id="IPR000504">
    <property type="entry name" value="RRM_dom"/>
</dbReference>
<evidence type="ECO:0000313" key="6">
    <source>
        <dbReference type="Proteomes" id="UP000800092"/>
    </source>
</evidence>
<dbReference type="PROSITE" id="PS50102">
    <property type="entry name" value="RRM"/>
    <property type="match status" value="1"/>
</dbReference>
<dbReference type="InterPro" id="IPR007201">
    <property type="entry name" value="Mei2-like_Rrm_C"/>
</dbReference>
<dbReference type="EMBL" id="ML991821">
    <property type="protein sequence ID" value="KAF2231921.1"/>
    <property type="molecule type" value="Genomic_DNA"/>
</dbReference>
<evidence type="ECO:0000259" key="4">
    <source>
        <dbReference type="PROSITE" id="PS50102"/>
    </source>
</evidence>
<dbReference type="Proteomes" id="UP000800092">
    <property type="component" value="Unassembled WGS sequence"/>
</dbReference>
<accession>A0A6A6H224</accession>
<feature type="compositionally biased region" description="Basic and acidic residues" evidence="3">
    <location>
        <begin position="155"/>
        <end position="170"/>
    </location>
</feature>
<feature type="region of interest" description="Disordered" evidence="3">
    <location>
        <begin position="141"/>
        <end position="170"/>
    </location>
</feature>
<dbReference type="SUPFAM" id="SSF54928">
    <property type="entry name" value="RNA-binding domain, RBD"/>
    <property type="match status" value="1"/>
</dbReference>
<feature type="non-terminal residue" evidence="5">
    <location>
        <position position="1"/>
    </location>
</feature>
<dbReference type="GO" id="GO:0003723">
    <property type="term" value="F:RNA binding"/>
    <property type="evidence" value="ECO:0007669"/>
    <property type="project" value="UniProtKB-UniRule"/>
</dbReference>
<dbReference type="InterPro" id="IPR012677">
    <property type="entry name" value="Nucleotide-bd_a/b_plait_sf"/>
</dbReference>
<reference evidence="5" key="1">
    <citation type="journal article" date="2020" name="Stud. Mycol.">
        <title>101 Dothideomycetes genomes: a test case for predicting lifestyles and emergence of pathogens.</title>
        <authorList>
            <person name="Haridas S."/>
            <person name="Albert R."/>
            <person name="Binder M."/>
            <person name="Bloem J."/>
            <person name="Labutti K."/>
            <person name="Salamov A."/>
            <person name="Andreopoulos B."/>
            <person name="Baker S."/>
            <person name="Barry K."/>
            <person name="Bills G."/>
            <person name="Bluhm B."/>
            <person name="Cannon C."/>
            <person name="Castanera R."/>
            <person name="Culley D."/>
            <person name="Daum C."/>
            <person name="Ezra D."/>
            <person name="Gonzalez J."/>
            <person name="Henrissat B."/>
            <person name="Kuo A."/>
            <person name="Liang C."/>
            <person name="Lipzen A."/>
            <person name="Lutzoni F."/>
            <person name="Magnuson J."/>
            <person name="Mondo S."/>
            <person name="Nolan M."/>
            <person name="Ohm R."/>
            <person name="Pangilinan J."/>
            <person name="Park H.-J."/>
            <person name="Ramirez L."/>
            <person name="Alfaro M."/>
            <person name="Sun H."/>
            <person name="Tritt A."/>
            <person name="Yoshinaga Y."/>
            <person name="Zwiers L.-H."/>
            <person name="Turgeon B."/>
            <person name="Goodwin S."/>
            <person name="Spatafora J."/>
            <person name="Crous P."/>
            <person name="Grigoriev I."/>
        </authorList>
    </citation>
    <scope>NUCLEOTIDE SEQUENCE</scope>
    <source>
        <strain evidence="5">Tuck. ex Michener</strain>
    </source>
</reference>
<dbReference type="OrthoDB" id="417481at2759"/>
<dbReference type="Pfam" id="PF04059">
    <property type="entry name" value="RRM_2"/>
    <property type="match status" value="1"/>
</dbReference>
<evidence type="ECO:0000256" key="1">
    <source>
        <dbReference type="ARBA" id="ARBA00022884"/>
    </source>
</evidence>
<evidence type="ECO:0000256" key="3">
    <source>
        <dbReference type="SAM" id="MobiDB-lite"/>
    </source>
</evidence>
<feature type="non-terminal residue" evidence="5">
    <location>
        <position position="170"/>
    </location>
</feature>
<keyword evidence="6" id="KW-1185">Reference proteome</keyword>
<dbReference type="InterPro" id="IPR035979">
    <property type="entry name" value="RBD_domain_sf"/>
</dbReference>
<organism evidence="5 6">
    <name type="scientific">Viridothelium virens</name>
    <name type="common">Speckled blister lichen</name>
    <name type="synonym">Trypethelium virens</name>
    <dbReference type="NCBI Taxonomy" id="1048519"/>
    <lineage>
        <taxon>Eukaryota</taxon>
        <taxon>Fungi</taxon>
        <taxon>Dikarya</taxon>
        <taxon>Ascomycota</taxon>
        <taxon>Pezizomycotina</taxon>
        <taxon>Dothideomycetes</taxon>
        <taxon>Dothideomycetes incertae sedis</taxon>
        <taxon>Trypetheliales</taxon>
        <taxon>Trypetheliaceae</taxon>
        <taxon>Viridothelium</taxon>
    </lineage>
</organism>
<proteinExistence type="predicted"/>
<name>A0A6A6H224_VIRVR</name>
<evidence type="ECO:0000256" key="2">
    <source>
        <dbReference type="PROSITE-ProRule" id="PRU00176"/>
    </source>
</evidence>
<evidence type="ECO:0000313" key="5">
    <source>
        <dbReference type="EMBL" id="KAF2231921.1"/>
    </source>
</evidence>
<feature type="domain" description="RRM" evidence="4">
    <location>
        <begin position="1"/>
        <end position="83"/>
    </location>
</feature>
<dbReference type="AlphaFoldDB" id="A0A6A6H224"/>
<keyword evidence="1 2" id="KW-0694">RNA-binding</keyword>